<dbReference type="RefSeq" id="WP_369243175.1">
    <property type="nucleotide sequence ID" value="NZ_CP163435.1"/>
</dbReference>
<evidence type="ECO:0000313" key="1">
    <source>
        <dbReference type="EMBL" id="XDQ31865.1"/>
    </source>
</evidence>
<protein>
    <submittedName>
        <fullName evidence="1">Uncharacterized protein</fullName>
    </submittedName>
</protein>
<gene>
    <name evidence="1" type="ORF">AB5J56_06085</name>
</gene>
<dbReference type="EMBL" id="CP163435">
    <property type="protein sequence ID" value="XDQ31865.1"/>
    <property type="molecule type" value="Genomic_DNA"/>
</dbReference>
<dbReference type="AlphaFoldDB" id="A0AB39PQM3"/>
<reference evidence="1" key="1">
    <citation type="submission" date="2024-07" db="EMBL/GenBank/DDBJ databases">
        <authorList>
            <person name="Yu S.T."/>
        </authorList>
    </citation>
    <scope>NUCLEOTIDE SEQUENCE</scope>
    <source>
        <strain evidence="1">R21</strain>
    </source>
</reference>
<proteinExistence type="predicted"/>
<organism evidence="1">
    <name type="scientific">Streptomyces sp. R21</name>
    <dbReference type="NCBI Taxonomy" id="3238627"/>
    <lineage>
        <taxon>Bacteria</taxon>
        <taxon>Bacillati</taxon>
        <taxon>Actinomycetota</taxon>
        <taxon>Actinomycetes</taxon>
        <taxon>Kitasatosporales</taxon>
        <taxon>Streptomycetaceae</taxon>
        <taxon>Streptomyces</taxon>
    </lineage>
</organism>
<name>A0AB39PQM3_9ACTN</name>
<sequence>MADVFASVPRKDQPAKGDCYLRGPMLDGADENAVTTASCPGPLAVLPVKPAVGHVRDERNSLSV</sequence>
<accession>A0AB39PQM3</accession>